<comment type="caution">
    <text evidence="1">The sequence shown here is derived from an EMBL/GenBank/DDBJ whole genome shotgun (WGS) entry which is preliminary data.</text>
</comment>
<dbReference type="EMBL" id="AMZH03017551">
    <property type="protein sequence ID" value="RRT42843.1"/>
    <property type="molecule type" value="Genomic_DNA"/>
</dbReference>
<organism evidence="1 2">
    <name type="scientific">Ensete ventricosum</name>
    <name type="common">Abyssinian banana</name>
    <name type="synonym">Musa ensete</name>
    <dbReference type="NCBI Taxonomy" id="4639"/>
    <lineage>
        <taxon>Eukaryota</taxon>
        <taxon>Viridiplantae</taxon>
        <taxon>Streptophyta</taxon>
        <taxon>Embryophyta</taxon>
        <taxon>Tracheophyta</taxon>
        <taxon>Spermatophyta</taxon>
        <taxon>Magnoliopsida</taxon>
        <taxon>Liliopsida</taxon>
        <taxon>Zingiberales</taxon>
        <taxon>Musaceae</taxon>
        <taxon>Ensete</taxon>
    </lineage>
</organism>
<reference evidence="1 2" key="1">
    <citation type="journal article" date="2014" name="Agronomy (Basel)">
        <title>A Draft Genome Sequence for Ensete ventricosum, the Drought-Tolerant Tree Against Hunger.</title>
        <authorList>
            <person name="Harrison J."/>
            <person name="Moore K.A."/>
            <person name="Paszkiewicz K."/>
            <person name="Jones T."/>
            <person name="Grant M."/>
            <person name="Ambacheew D."/>
            <person name="Muzemil S."/>
            <person name="Studholme D.J."/>
        </authorList>
    </citation>
    <scope>NUCLEOTIDE SEQUENCE [LARGE SCALE GENOMIC DNA]</scope>
</reference>
<protein>
    <submittedName>
        <fullName evidence="1">Uncharacterized protein</fullName>
    </submittedName>
</protein>
<evidence type="ECO:0000313" key="1">
    <source>
        <dbReference type="EMBL" id="RRT42843.1"/>
    </source>
</evidence>
<dbReference type="Proteomes" id="UP000287651">
    <property type="component" value="Unassembled WGS sequence"/>
</dbReference>
<sequence length="104" mass="11621">MHKIDCVSCREMVDTWHDVVFHDIGRPVQGRTSVSSSGISSDIVCMRGPHVPRAARRSILPPLLSPESTHNTHTQFLPLATHFSGSNFASVYFIIRPRVLIADR</sequence>
<name>A0A426XTL4_ENSVE</name>
<accession>A0A426XTL4</accession>
<proteinExistence type="predicted"/>
<evidence type="ECO:0000313" key="2">
    <source>
        <dbReference type="Proteomes" id="UP000287651"/>
    </source>
</evidence>
<gene>
    <name evidence="1" type="ORF">B296_00035070</name>
</gene>
<dbReference type="AlphaFoldDB" id="A0A426XTL4"/>